<name>W4M4I2_9BACT</name>
<dbReference type="Pfam" id="PF04199">
    <property type="entry name" value="Cyclase"/>
    <property type="match status" value="1"/>
</dbReference>
<comment type="caution">
    <text evidence="1">The sequence shown here is derived from an EMBL/GenBank/DDBJ whole genome shotgun (WGS) entry which is preliminary data.</text>
</comment>
<dbReference type="GO" id="GO:0004061">
    <property type="term" value="F:arylformamidase activity"/>
    <property type="evidence" value="ECO:0007669"/>
    <property type="project" value="InterPro"/>
</dbReference>
<evidence type="ECO:0008006" key="3">
    <source>
        <dbReference type="Google" id="ProtNLM"/>
    </source>
</evidence>
<dbReference type="Proteomes" id="UP000019140">
    <property type="component" value="Unassembled WGS sequence"/>
</dbReference>
<dbReference type="Gene3D" id="3.50.30.50">
    <property type="entry name" value="Putative cyclase"/>
    <property type="match status" value="1"/>
</dbReference>
<dbReference type="GO" id="GO:0019441">
    <property type="term" value="P:L-tryptophan catabolic process to kynurenine"/>
    <property type="evidence" value="ECO:0007669"/>
    <property type="project" value="InterPro"/>
</dbReference>
<sequence>MSRGLIKCDLTLEHYFIYGPSAGVMTRPVLPRREGQPILMRGEVGIKEDGQLRPLVAHNTTHIDMPYHFLDDGMDLAAVLNNPAYRINLPMLTLVLDLSEAPEAHMYERYGVRYCREVTAELLPDVETLRQYDALMLLTGFGAILDRGSDDFEPDAEGFYHLPSVTVEVAQKVVDAGMSLLAIDCTTVEKQTQGNPLRMTGDVHPILLGQPSPVFILEGVSGARIEPQAGFMPSEGVLEVIPRRTNAGGADAAHARVFLNFYPENNRERLEQLVEMSTPEHLYG</sequence>
<dbReference type="AlphaFoldDB" id="W4M4I2"/>
<evidence type="ECO:0000313" key="1">
    <source>
        <dbReference type="EMBL" id="ETX05264.1"/>
    </source>
</evidence>
<dbReference type="SUPFAM" id="SSF102198">
    <property type="entry name" value="Putative cyclase"/>
    <property type="match status" value="1"/>
</dbReference>
<proteinExistence type="predicted"/>
<dbReference type="EMBL" id="AZHX01000999">
    <property type="protein sequence ID" value="ETX05264.1"/>
    <property type="molecule type" value="Genomic_DNA"/>
</dbReference>
<organism evidence="1 2">
    <name type="scientific">Candidatus Entotheonella gemina</name>
    <dbReference type="NCBI Taxonomy" id="1429439"/>
    <lineage>
        <taxon>Bacteria</taxon>
        <taxon>Pseudomonadati</taxon>
        <taxon>Nitrospinota/Tectimicrobiota group</taxon>
        <taxon>Candidatus Tectimicrobiota</taxon>
        <taxon>Candidatus Entotheonellia</taxon>
        <taxon>Candidatus Entotheonellales</taxon>
        <taxon>Candidatus Entotheonellaceae</taxon>
        <taxon>Candidatus Entotheonella</taxon>
    </lineage>
</organism>
<protein>
    <recommendedName>
        <fullName evidence="3">Cyclase</fullName>
    </recommendedName>
</protein>
<evidence type="ECO:0000313" key="2">
    <source>
        <dbReference type="Proteomes" id="UP000019140"/>
    </source>
</evidence>
<dbReference type="InterPro" id="IPR037175">
    <property type="entry name" value="KFase_sf"/>
</dbReference>
<accession>W4M4I2</accession>
<keyword evidence="2" id="KW-1185">Reference proteome</keyword>
<gene>
    <name evidence="1" type="ORF">ETSY2_24010</name>
</gene>
<reference evidence="1 2" key="1">
    <citation type="journal article" date="2014" name="Nature">
        <title>An environmental bacterial taxon with a large and distinct metabolic repertoire.</title>
        <authorList>
            <person name="Wilson M.C."/>
            <person name="Mori T."/>
            <person name="Ruckert C."/>
            <person name="Uria A.R."/>
            <person name="Helf M.J."/>
            <person name="Takada K."/>
            <person name="Gernert C."/>
            <person name="Steffens U.A."/>
            <person name="Heycke N."/>
            <person name="Schmitt S."/>
            <person name="Rinke C."/>
            <person name="Helfrich E.J."/>
            <person name="Brachmann A.O."/>
            <person name="Gurgui C."/>
            <person name="Wakimoto T."/>
            <person name="Kracht M."/>
            <person name="Crusemann M."/>
            <person name="Hentschel U."/>
            <person name="Abe I."/>
            <person name="Matsunaga S."/>
            <person name="Kalinowski J."/>
            <person name="Takeyama H."/>
            <person name="Piel J."/>
        </authorList>
    </citation>
    <scope>NUCLEOTIDE SEQUENCE [LARGE SCALE GENOMIC DNA]</scope>
    <source>
        <strain evidence="2">TSY2</strain>
    </source>
</reference>
<dbReference type="HOGENOM" id="CLU_978915_0_0_7"/>
<dbReference type="InterPro" id="IPR007325">
    <property type="entry name" value="KFase/CYL"/>
</dbReference>